<evidence type="ECO:0000313" key="3">
    <source>
        <dbReference type="EMBL" id="CEF66056.1"/>
    </source>
</evidence>
<feature type="transmembrane region" description="Helical" evidence="2">
    <location>
        <begin position="64"/>
        <end position="82"/>
    </location>
</feature>
<dbReference type="GeneID" id="36378420"/>
<feature type="transmembrane region" description="Helical" evidence="2">
    <location>
        <begin position="39"/>
        <end position="58"/>
    </location>
</feature>
<evidence type="ECO:0000256" key="2">
    <source>
        <dbReference type="SAM" id="Phobius"/>
    </source>
</evidence>
<feature type="region of interest" description="Disordered" evidence="1">
    <location>
        <begin position="303"/>
        <end position="340"/>
    </location>
</feature>
<proteinExistence type="predicted"/>
<keyword evidence="2" id="KW-0812">Transmembrane</keyword>
<dbReference type="EMBL" id="LN609529">
    <property type="protein sequence ID" value="CEF66056.1"/>
    <property type="molecule type" value="Genomic_DNA"/>
</dbReference>
<evidence type="ECO:0000313" key="6">
    <source>
        <dbReference type="WormBase" id="SRAE_2000072600"/>
    </source>
</evidence>
<feature type="transmembrane region" description="Helical" evidence="2">
    <location>
        <begin position="126"/>
        <end position="149"/>
    </location>
</feature>
<name>A0A090L8E3_STRRB</name>
<evidence type="ECO:0000313" key="5">
    <source>
        <dbReference type="WBParaSite" id="SRAE_2000072600.1"/>
    </source>
</evidence>
<feature type="transmembrane region" description="Helical" evidence="2">
    <location>
        <begin position="89"/>
        <end position="114"/>
    </location>
</feature>
<reference evidence="3 4" key="1">
    <citation type="submission" date="2014-09" db="EMBL/GenBank/DDBJ databases">
        <authorList>
            <person name="Martin A.A."/>
        </authorList>
    </citation>
    <scope>NUCLEOTIDE SEQUENCE</scope>
    <source>
        <strain evidence="4">ED321</strain>
        <strain evidence="3">ED321 Heterogonic</strain>
    </source>
</reference>
<keyword evidence="2" id="KW-1133">Transmembrane helix</keyword>
<sequence>MVVTLAGSNLGGSSTRPSNPHKYAHLCGKKIDIMESFKGVTTILIFVDIIFLIGMFFFSIPFLVFRGASTLIGYWFLYMVAFKDSNPKIMIFFIFNQFIDSIYAIFVFILILFVEVNFNGYSEANGIFVSIEIFIIISNFITVCFKTCFMGYYTRFYKFILWNQENINNIIATYTNSTTFGNNIYPNPPPNILVIPGSDGILHGPQNMPPLPKYNDVITEPLSQKVVPLDVVENITTTRSEEVQTETLPTTTTNESFSNLLIDPTDLISTPDFRQIPLNDSSIFDTIIQVPKNKEENNDIIQNQSINENGPPPSYHISNTEFKPNDKKENDSDKFDNPFQ</sequence>
<dbReference type="WormBase" id="SRAE_2000072600">
    <property type="protein sequence ID" value="SRP07586"/>
    <property type="gene ID" value="WBGene00260926"/>
</dbReference>
<dbReference type="Proteomes" id="UP000035682">
    <property type="component" value="Unplaced"/>
</dbReference>
<dbReference type="RefSeq" id="XP_024505256.1">
    <property type="nucleotide sequence ID" value="XM_024651594.1"/>
</dbReference>
<dbReference type="CTD" id="36378420"/>
<protein>
    <submittedName>
        <fullName evidence="3 5">Uncharacterized protein</fullName>
    </submittedName>
</protein>
<gene>
    <name evidence="3 5 6" type="ORF">SRAE_2000072600</name>
</gene>
<evidence type="ECO:0000313" key="4">
    <source>
        <dbReference type="Proteomes" id="UP000035682"/>
    </source>
</evidence>
<keyword evidence="2" id="KW-0472">Membrane</keyword>
<dbReference type="AlphaFoldDB" id="A0A090L8E3"/>
<dbReference type="WBParaSite" id="SRAE_2000072600.1">
    <property type="protein sequence ID" value="SRAE_2000072600.1"/>
    <property type="gene ID" value="WBGene00260926"/>
</dbReference>
<accession>A0A090L8E3</accession>
<keyword evidence="4" id="KW-1185">Reference proteome</keyword>
<organism evidence="3">
    <name type="scientific">Strongyloides ratti</name>
    <name type="common">Parasitic roundworm</name>
    <dbReference type="NCBI Taxonomy" id="34506"/>
    <lineage>
        <taxon>Eukaryota</taxon>
        <taxon>Metazoa</taxon>
        <taxon>Ecdysozoa</taxon>
        <taxon>Nematoda</taxon>
        <taxon>Chromadorea</taxon>
        <taxon>Rhabditida</taxon>
        <taxon>Tylenchina</taxon>
        <taxon>Panagrolaimomorpha</taxon>
        <taxon>Strongyloidoidea</taxon>
        <taxon>Strongyloididae</taxon>
        <taxon>Strongyloides</taxon>
    </lineage>
</organism>
<reference evidence="5" key="2">
    <citation type="submission" date="2020-12" db="UniProtKB">
        <authorList>
            <consortium name="WormBaseParasite"/>
        </authorList>
    </citation>
    <scope>IDENTIFICATION</scope>
</reference>
<evidence type="ECO:0000256" key="1">
    <source>
        <dbReference type="SAM" id="MobiDB-lite"/>
    </source>
</evidence>
<feature type="compositionally biased region" description="Basic and acidic residues" evidence="1">
    <location>
        <begin position="323"/>
        <end position="340"/>
    </location>
</feature>